<proteinExistence type="predicted"/>
<comment type="caution">
    <text evidence="2">The sequence shown here is derived from an EMBL/GenBank/DDBJ whole genome shotgun (WGS) entry which is preliminary data.</text>
</comment>
<sequence>MGAMEHPEAALAESDLAEDGLAALLDGSARDETPPRTGQQVLLIVVGWLIVLAIACVVVVLTAPAIETVIVALVRAFVHAGQA</sequence>
<dbReference type="Proteomes" id="UP001157034">
    <property type="component" value="Unassembled WGS sequence"/>
</dbReference>
<reference evidence="3" key="1">
    <citation type="journal article" date="2019" name="Int. J. Syst. Evol. Microbiol.">
        <title>The Global Catalogue of Microorganisms (GCM) 10K type strain sequencing project: providing services to taxonomists for standard genome sequencing and annotation.</title>
        <authorList>
            <consortium name="The Broad Institute Genomics Platform"/>
            <consortium name="The Broad Institute Genome Sequencing Center for Infectious Disease"/>
            <person name="Wu L."/>
            <person name="Ma J."/>
        </authorList>
    </citation>
    <scope>NUCLEOTIDE SEQUENCE [LARGE SCALE GENOMIC DNA]</scope>
    <source>
        <strain evidence="3">NBRC 108894</strain>
    </source>
</reference>
<keyword evidence="3" id="KW-1185">Reference proteome</keyword>
<keyword evidence="1" id="KW-0812">Transmembrane</keyword>
<evidence type="ECO:0000313" key="2">
    <source>
        <dbReference type="EMBL" id="GMA94022.1"/>
    </source>
</evidence>
<name>A0ABQ6K585_9MICO</name>
<accession>A0ABQ6K585</accession>
<gene>
    <name evidence="2" type="ORF">GCM10025881_08460</name>
</gene>
<feature type="transmembrane region" description="Helical" evidence="1">
    <location>
        <begin position="41"/>
        <end position="74"/>
    </location>
</feature>
<keyword evidence="1" id="KW-1133">Transmembrane helix</keyword>
<keyword evidence="1" id="KW-0472">Membrane</keyword>
<evidence type="ECO:0000256" key="1">
    <source>
        <dbReference type="SAM" id="Phobius"/>
    </source>
</evidence>
<organism evidence="2 3">
    <name type="scientific">Pseudolysinimonas kribbensis</name>
    <dbReference type="NCBI Taxonomy" id="433641"/>
    <lineage>
        <taxon>Bacteria</taxon>
        <taxon>Bacillati</taxon>
        <taxon>Actinomycetota</taxon>
        <taxon>Actinomycetes</taxon>
        <taxon>Micrococcales</taxon>
        <taxon>Microbacteriaceae</taxon>
        <taxon>Pseudolysinimonas</taxon>
    </lineage>
</organism>
<dbReference type="EMBL" id="BSVB01000001">
    <property type="protein sequence ID" value="GMA94022.1"/>
    <property type="molecule type" value="Genomic_DNA"/>
</dbReference>
<evidence type="ECO:0000313" key="3">
    <source>
        <dbReference type="Proteomes" id="UP001157034"/>
    </source>
</evidence>
<protein>
    <submittedName>
        <fullName evidence="2">Uncharacterized protein</fullName>
    </submittedName>
</protein>